<proteinExistence type="predicted"/>
<keyword evidence="1" id="KW-0732">Signal</keyword>
<feature type="chain" id="PRO_5021498332" evidence="1">
    <location>
        <begin position="33"/>
        <end position="880"/>
    </location>
</feature>
<reference evidence="3 4" key="1">
    <citation type="submission" date="2019-06" db="EMBL/GenBank/DDBJ databases">
        <title>Flavobacterium sp. MaA-Y11 from geoumgang.</title>
        <authorList>
            <person name="Jeong S."/>
        </authorList>
    </citation>
    <scope>NUCLEOTIDE SEQUENCE [LARGE SCALE GENOMIC DNA]</scope>
    <source>
        <strain evidence="3 4">MaA-Y11</strain>
    </source>
</reference>
<evidence type="ECO:0000313" key="4">
    <source>
        <dbReference type="Proteomes" id="UP000319175"/>
    </source>
</evidence>
<dbReference type="OrthoDB" id="1236981at2"/>
<dbReference type="InterPro" id="IPR026341">
    <property type="entry name" value="T9SS_type_B"/>
</dbReference>
<feature type="signal peptide" evidence="1">
    <location>
        <begin position="1"/>
        <end position="32"/>
    </location>
</feature>
<dbReference type="Pfam" id="PF13585">
    <property type="entry name" value="CHU_C"/>
    <property type="match status" value="1"/>
</dbReference>
<dbReference type="InterPro" id="IPR044023">
    <property type="entry name" value="Ig_7"/>
</dbReference>
<organism evidence="3 4">
    <name type="scientific">Flavobacterium microcysteis</name>
    <dbReference type="NCBI Taxonomy" id="2596891"/>
    <lineage>
        <taxon>Bacteria</taxon>
        <taxon>Pseudomonadati</taxon>
        <taxon>Bacteroidota</taxon>
        <taxon>Flavobacteriia</taxon>
        <taxon>Flavobacteriales</taxon>
        <taxon>Flavobacteriaceae</taxon>
        <taxon>Flavobacterium</taxon>
    </lineage>
</organism>
<dbReference type="RefSeq" id="WP_140000739.1">
    <property type="nucleotide sequence ID" value="NZ_VFJE01000054.1"/>
</dbReference>
<evidence type="ECO:0000313" key="3">
    <source>
        <dbReference type="EMBL" id="TPD68288.1"/>
    </source>
</evidence>
<dbReference type="AlphaFoldDB" id="A0A501Q7A8"/>
<dbReference type="EMBL" id="VFJE01000054">
    <property type="protein sequence ID" value="TPD68288.1"/>
    <property type="molecule type" value="Genomic_DNA"/>
</dbReference>
<feature type="domain" description="Ig-like" evidence="2">
    <location>
        <begin position="621"/>
        <end position="694"/>
    </location>
</feature>
<name>A0A501Q7A8_9FLAO</name>
<protein>
    <submittedName>
        <fullName evidence="3">Gliding motility-associated C-terminal domain-containing protein</fullName>
    </submittedName>
</protein>
<keyword evidence="4" id="KW-1185">Reference proteome</keyword>
<sequence length="880" mass="94350">MYLKITCLPRKAGFFQLLFFIFLLLSSNLANAQCAGEDASITICNIPDPANQSINLFNLLGGTPTPGGSWTDLQESRALNLSTGVLNVWGINESDTYVFIYTVNDAFCTDNVATVTVTVGGYAGISNPNASACDDNSSVNLFQFLGNFPNPQLNGHWNDDSNSGALRGNFLDATVSGLGTFSFTYTMPAIGSCQPVSATVDVTVHPAPEPGEPSDLILCDSDDMSIYTNVNLLDYLFGQDPGGKWSESGTSELSSPQDTFINVQNIYNTFGPGEYGFTYTVQPSHPVCNQKSATIKIIIEEQLDFTGSTLVVASDICEDEIGRATFVATLTQGLENIPNGSYNLQYQITGPIPSGNTIVVRFENGVTTFPIPAISFPLIGTYTVRIINIHETTGYNACDHIIGDISDILNVYPLPKINDGTLTIENTCQDTDATVQLSGNINLTDGDYRITYNLSGSNTAPSRQVIMTVTGGVGTFIIPGSLLHNPGSTTIVITHIINLQTLCENVASLSQSFTIFPKPDVSNVRVAINDVCENQPVIANFSGFGILTNMQITYSLTGANTASGIVTIAAVNGSATFTIPANQLLNTGTTTFTVSEIVNNETSCGASNLSITDSFTIYKLPEIPIVNTMEFCQSENATVADLLPNGTSYIWYATESGTSPLSSDTVLTSGNYYVAAVSPFGCVSQKAMVTVTITDLPAPTLETDGQNFCGLDSPAPTLADLSANVNGTGTIVWYDALINGNQLPDSHPLQDGTTYYGFDSSAVTGCISENALAVMVSLTHCGEDEYELMIPDGFSPNGDGINDTFNIPNIEFLFPDFTLEIYNRYGNVMYKGNRNTPDWDGRSNQSTIIDGVAPNGVYFYIVNFNKGKKPAQQGRLYLNR</sequence>
<comment type="caution">
    <text evidence="3">The sequence shown here is derived from an EMBL/GenBank/DDBJ whole genome shotgun (WGS) entry which is preliminary data.</text>
</comment>
<dbReference type="NCBIfam" id="TIGR04131">
    <property type="entry name" value="Bac_Flav_CTERM"/>
    <property type="match status" value="1"/>
</dbReference>
<gene>
    <name evidence="3" type="ORF">FJA49_09470</name>
</gene>
<accession>A0A501Q7A8</accession>
<dbReference type="Proteomes" id="UP000319175">
    <property type="component" value="Unassembled WGS sequence"/>
</dbReference>
<evidence type="ECO:0000256" key="1">
    <source>
        <dbReference type="SAM" id="SignalP"/>
    </source>
</evidence>
<evidence type="ECO:0000259" key="2">
    <source>
        <dbReference type="Pfam" id="PF19081"/>
    </source>
</evidence>
<dbReference type="Pfam" id="PF19081">
    <property type="entry name" value="Ig_7"/>
    <property type="match status" value="1"/>
</dbReference>